<evidence type="ECO:0000256" key="7">
    <source>
        <dbReference type="SAM" id="Phobius"/>
    </source>
</evidence>
<dbReference type="PANTHER" id="PTHR13285:SF19">
    <property type="entry name" value="PROTEIN-CYSTEINE N-PALMITOYLTRANSFERASE HHAT-LIKE PROTEIN"/>
    <property type="match status" value="1"/>
</dbReference>
<feature type="transmembrane region" description="Helical" evidence="7">
    <location>
        <begin position="77"/>
        <end position="100"/>
    </location>
</feature>
<dbReference type="GeneTree" id="ENSGT00530000063629"/>
<dbReference type="InterPro" id="IPR051085">
    <property type="entry name" value="MB_O-acyltransferase"/>
</dbReference>
<evidence type="ECO:0000256" key="5">
    <source>
        <dbReference type="ARBA" id="ARBA00023136"/>
    </source>
</evidence>
<feature type="transmembrane region" description="Helical" evidence="7">
    <location>
        <begin position="50"/>
        <end position="71"/>
    </location>
</feature>
<organism evidence="8 9">
    <name type="scientific">Eptatretus burgeri</name>
    <name type="common">Inshore hagfish</name>
    <dbReference type="NCBI Taxonomy" id="7764"/>
    <lineage>
        <taxon>Eukaryota</taxon>
        <taxon>Metazoa</taxon>
        <taxon>Chordata</taxon>
        <taxon>Craniata</taxon>
        <taxon>Vertebrata</taxon>
        <taxon>Cyclostomata</taxon>
        <taxon>Myxini</taxon>
        <taxon>Myxiniformes</taxon>
        <taxon>Myxinidae</taxon>
        <taxon>Eptatretinae</taxon>
        <taxon>Eptatretus</taxon>
    </lineage>
</organism>
<sequence>AYFLEKDVSDFEWVMWFTKFRNYILLVLSGHVLFGKIVSMVVPEYRALIYMTYGLLTVLALMGYQFVLLLVSHCFVLYTVALIKCRWLCFIAGLGSLASLKLVPFSSWQMDFALGNHQLQDVLYAGGLAFTIIRCMSFMLDNCDLVETNYSFLDLLKYNFYLPFFFFGPIMIYEDFHKQVDHLVASRESDIRGSMIFYLVLICFIDCTFHYLYIVAIPENLQLLDSISDWGVAFLAYSNLLYDWVKAAVLFGMVGSVARLDHFDPPKPPKCITALYVFADTYIYNYVGESHTELFKELRATISTFAVTTLWLGPCPTVCLWSACNCFGLNLELWIRRIACISFIWSRRIRAMFGAANYWNIILYNVLSINSVPFAELAASRLFFHGKCMLWLDLTQYKHAGKTT</sequence>
<feature type="transmembrane region" description="Helical" evidence="7">
    <location>
        <begin position="20"/>
        <end position="38"/>
    </location>
</feature>
<name>A0A8C4NC09_EPTBU</name>
<dbReference type="InterPro" id="IPR004299">
    <property type="entry name" value="MBOAT_fam"/>
</dbReference>
<keyword evidence="4 7" id="KW-1133">Transmembrane helix</keyword>
<keyword evidence="2 7" id="KW-0812">Transmembrane</keyword>
<accession>A0A8C4NC09</accession>
<comment type="similarity">
    <text evidence="6">Belongs to the membrane-bound acyltransferase family. HHAT subfamily.</text>
</comment>
<evidence type="ECO:0000313" key="9">
    <source>
        <dbReference type="Proteomes" id="UP000694388"/>
    </source>
</evidence>
<dbReference type="GO" id="GO:0016746">
    <property type="term" value="F:acyltransferase activity"/>
    <property type="evidence" value="ECO:0007669"/>
    <property type="project" value="TreeGrafter"/>
</dbReference>
<reference evidence="8" key="2">
    <citation type="submission" date="2025-09" db="UniProtKB">
        <authorList>
            <consortium name="Ensembl"/>
        </authorList>
    </citation>
    <scope>IDENTIFICATION</scope>
</reference>
<feature type="transmembrane region" description="Helical" evidence="7">
    <location>
        <begin position="234"/>
        <end position="258"/>
    </location>
</feature>
<dbReference type="GO" id="GO:0005789">
    <property type="term" value="C:endoplasmic reticulum membrane"/>
    <property type="evidence" value="ECO:0007669"/>
    <property type="project" value="UniProtKB-SubCell"/>
</dbReference>
<evidence type="ECO:0000313" key="8">
    <source>
        <dbReference type="Ensembl" id="ENSEBUP00000005412.1"/>
    </source>
</evidence>
<evidence type="ECO:0000256" key="6">
    <source>
        <dbReference type="ARBA" id="ARBA00038268"/>
    </source>
</evidence>
<dbReference type="Pfam" id="PF03062">
    <property type="entry name" value="MBOAT"/>
    <property type="match status" value="1"/>
</dbReference>
<evidence type="ECO:0000256" key="3">
    <source>
        <dbReference type="ARBA" id="ARBA00022824"/>
    </source>
</evidence>
<protein>
    <submittedName>
        <fullName evidence="8">Hedgehog acyltransferase like, b</fullName>
    </submittedName>
</protein>
<dbReference type="Ensembl" id="ENSEBUT00000005849.1">
    <property type="protein sequence ID" value="ENSEBUP00000005412.1"/>
    <property type="gene ID" value="ENSEBUG00000003675.1"/>
</dbReference>
<dbReference type="OMA" id="HRAVMYM"/>
<evidence type="ECO:0000256" key="2">
    <source>
        <dbReference type="ARBA" id="ARBA00022692"/>
    </source>
</evidence>
<feature type="transmembrane region" description="Helical" evidence="7">
    <location>
        <begin position="121"/>
        <end position="140"/>
    </location>
</feature>
<reference evidence="8" key="1">
    <citation type="submission" date="2025-08" db="UniProtKB">
        <authorList>
            <consortium name="Ensembl"/>
        </authorList>
    </citation>
    <scope>IDENTIFICATION</scope>
</reference>
<dbReference type="PANTHER" id="PTHR13285">
    <property type="entry name" value="ACYLTRANSFERASE"/>
    <property type="match status" value="1"/>
</dbReference>
<feature type="transmembrane region" description="Helical" evidence="7">
    <location>
        <begin position="196"/>
        <end position="214"/>
    </location>
</feature>
<evidence type="ECO:0000256" key="4">
    <source>
        <dbReference type="ARBA" id="ARBA00022989"/>
    </source>
</evidence>
<proteinExistence type="inferred from homology"/>
<keyword evidence="3" id="KW-0256">Endoplasmic reticulum</keyword>
<keyword evidence="9" id="KW-1185">Reference proteome</keyword>
<dbReference type="AlphaFoldDB" id="A0A8C4NC09"/>
<feature type="transmembrane region" description="Helical" evidence="7">
    <location>
        <begin position="160"/>
        <end position="176"/>
    </location>
</feature>
<keyword evidence="5 7" id="KW-0472">Membrane</keyword>
<evidence type="ECO:0000256" key="1">
    <source>
        <dbReference type="ARBA" id="ARBA00004477"/>
    </source>
</evidence>
<dbReference type="Proteomes" id="UP000694388">
    <property type="component" value="Unplaced"/>
</dbReference>
<comment type="subcellular location">
    <subcellularLocation>
        <location evidence="1">Endoplasmic reticulum membrane</location>
        <topology evidence="1">Multi-pass membrane protein</topology>
    </subcellularLocation>
</comment>